<proteinExistence type="predicted"/>
<organism evidence="1 2">
    <name type="scientific">Desulfonema limicola</name>
    <dbReference type="NCBI Taxonomy" id="45656"/>
    <lineage>
        <taxon>Bacteria</taxon>
        <taxon>Pseudomonadati</taxon>
        <taxon>Thermodesulfobacteriota</taxon>
        <taxon>Desulfobacteria</taxon>
        <taxon>Desulfobacterales</taxon>
        <taxon>Desulfococcaceae</taxon>
        <taxon>Desulfonema</taxon>
    </lineage>
</organism>
<accession>A0A975BCK3</accession>
<dbReference type="AlphaFoldDB" id="A0A975BCK3"/>
<evidence type="ECO:0000313" key="2">
    <source>
        <dbReference type="Proteomes" id="UP000663720"/>
    </source>
</evidence>
<sequence length="40" mass="4941">MFDGHLLKRFEEKNTCLQENSQKNLKYNRCTPIFKEQNFF</sequence>
<evidence type="ECO:0000313" key="1">
    <source>
        <dbReference type="EMBL" id="QTA82891.1"/>
    </source>
</evidence>
<dbReference type="Proteomes" id="UP000663720">
    <property type="component" value="Chromosome"/>
</dbReference>
<protein>
    <submittedName>
        <fullName evidence="1">Uncharacterized protein</fullName>
    </submittedName>
</protein>
<gene>
    <name evidence="1" type="ORF">dnl_52770</name>
</gene>
<keyword evidence="2" id="KW-1185">Reference proteome</keyword>
<dbReference type="KEGG" id="dli:dnl_52770"/>
<reference evidence="1" key="1">
    <citation type="journal article" date="2021" name="Microb. Physiol.">
        <title>Proteogenomic Insights into the Physiology of Marine, Sulfate-Reducing, Filamentous Desulfonema limicola and Desulfonema magnum.</title>
        <authorList>
            <person name="Schnaars V."/>
            <person name="Wohlbrand L."/>
            <person name="Scheve S."/>
            <person name="Hinrichs C."/>
            <person name="Reinhardt R."/>
            <person name="Rabus R."/>
        </authorList>
    </citation>
    <scope>NUCLEOTIDE SEQUENCE</scope>
    <source>
        <strain evidence="1">5ac10</strain>
    </source>
</reference>
<dbReference type="EMBL" id="CP061799">
    <property type="protein sequence ID" value="QTA82891.1"/>
    <property type="molecule type" value="Genomic_DNA"/>
</dbReference>
<name>A0A975BCK3_9BACT</name>